<dbReference type="PROSITE" id="PS50987">
    <property type="entry name" value="HTH_ARSR_2"/>
    <property type="match status" value="1"/>
</dbReference>
<dbReference type="InterPro" id="IPR036388">
    <property type="entry name" value="WH-like_DNA-bd_sf"/>
</dbReference>
<dbReference type="RefSeq" id="WP_073678519.1">
    <property type="nucleotide sequence ID" value="NZ_JAHBOL010000025.1"/>
</dbReference>
<dbReference type="Gene3D" id="3.30.530.20">
    <property type="match status" value="1"/>
</dbReference>
<evidence type="ECO:0000256" key="1">
    <source>
        <dbReference type="ARBA" id="ARBA00006817"/>
    </source>
</evidence>
<dbReference type="InterPro" id="IPR036390">
    <property type="entry name" value="WH_DNA-bd_sf"/>
</dbReference>
<organism evidence="3 4">
    <name type="scientific">Mycolicibacterium goodii</name>
    <name type="common">Mycobacterium goodii</name>
    <dbReference type="NCBI Taxonomy" id="134601"/>
    <lineage>
        <taxon>Bacteria</taxon>
        <taxon>Bacillati</taxon>
        <taxon>Actinomycetota</taxon>
        <taxon>Actinomycetes</taxon>
        <taxon>Mycobacteriales</taxon>
        <taxon>Mycobacteriaceae</taxon>
        <taxon>Mycolicibacterium</taxon>
    </lineage>
</organism>
<dbReference type="EMBL" id="JAHBOM010000023">
    <property type="protein sequence ID" value="MBU8826157.1"/>
    <property type="molecule type" value="Genomic_DNA"/>
</dbReference>
<dbReference type="Gene3D" id="1.10.10.10">
    <property type="entry name" value="Winged helix-like DNA-binding domain superfamily/Winged helix DNA-binding domain"/>
    <property type="match status" value="1"/>
</dbReference>
<dbReference type="PRINTS" id="PR00778">
    <property type="entry name" value="HTHARSR"/>
</dbReference>
<dbReference type="SUPFAM" id="SSF46785">
    <property type="entry name" value="Winged helix' DNA-binding domain"/>
    <property type="match status" value="1"/>
</dbReference>
<proteinExistence type="inferred from homology"/>
<feature type="domain" description="HTH arsR-type" evidence="2">
    <location>
        <begin position="1"/>
        <end position="88"/>
    </location>
</feature>
<sequence length="248" mass="27709">MEAVLKALSDPSRGTLLARLGDRDGQTLKELCSGLAMARQSVTKHLEALEGAGLVTVRWEGRQKLHYINADPITALIDDLTARWGRHRFARPGARAEAGVGADGDAYVYVIYIRTTPERLWHAITNPQTSLGYLGHAIESDWLKGSTYVWVERDIRFERPEQVILESDPYQRLAFTYPMSRMPDLDDLAADHDTTRVSIDIEPGERQLKLTLVHDGLRPGSITRTLVAAEWPLKLSDLKSGLEQLTAP</sequence>
<dbReference type="PANTHER" id="PTHR38600">
    <property type="entry name" value="TRANSCRIPTIONAL REGULATORY PROTEIN"/>
    <property type="match status" value="1"/>
</dbReference>
<dbReference type="CDD" id="cd08893">
    <property type="entry name" value="SRPBCC_CalC_Aha1-like_GntR-HTH"/>
    <property type="match status" value="1"/>
</dbReference>
<dbReference type="PANTHER" id="PTHR38600:SF1">
    <property type="entry name" value="TRANSCRIPTIONAL REGULATORY PROTEIN"/>
    <property type="match status" value="1"/>
</dbReference>
<evidence type="ECO:0000313" key="4">
    <source>
        <dbReference type="Proteomes" id="UP000696413"/>
    </source>
</evidence>
<dbReference type="InterPro" id="IPR023393">
    <property type="entry name" value="START-like_dom_sf"/>
</dbReference>
<protein>
    <submittedName>
        <fullName evidence="3">Helix-turn-helix domain-containing protein</fullName>
    </submittedName>
</protein>
<dbReference type="Proteomes" id="UP000696413">
    <property type="component" value="Unassembled WGS sequence"/>
</dbReference>
<accession>A0ABS6HTZ6</accession>
<dbReference type="SMART" id="SM00418">
    <property type="entry name" value="HTH_ARSR"/>
    <property type="match status" value="1"/>
</dbReference>
<dbReference type="Pfam" id="PF08327">
    <property type="entry name" value="AHSA1"/>
    <property type="match status" value="1"/>
</dbReference>
<name>A0ABS6HTZ6_MYCGD</name>
<dbReference type="InterPro" id="IPR013538">
    <property type="entry name" value="ASHA1/2-like_C"/>
</dbReference>
<dbReference type="CDD" id="cd00090">
    <property type="entry name" value="HTH_ARSR"/>
    <property type="match status" value="1"/>
</dbReference>
<gene>
    <name evidence="3" type="ORF">KL859_25200</name>
</gene>
<comment type="similarity">
    <text evidence="1">Belongs to the AHA1 family.</text>
</comment>
<dbReference type="SUPFAM" id="SSF55961">
    <property type="entry name" value="Bet v1-like"/>
    <property type="match status" value="1"/>
</dbReference>
<evidence type="ECO:0000313" key="3">
    <source>
        <dbReference type="EMBL" id="MBU8826157.1"/>
    </source>
</evidence>
<reference evidence="3 4" key="1">
    <citation type="submission" date="2021-05" db="EMBL/GenBank/DDBJ databases">
        <title>Draft Genome Sequences of Clinical Respiratory Isolates of Mycobacterium goodii Recovered in Ireland.</title>
        <authorList>
            <person name="Flanagan P.R."/>
            <person name="Mok S."/>
            <person name="Roycroft E."/>
            <person name="Rogers T.R."/>
            <person name="Fitzgibbon M."/>
        </authorList>
    </citation>
    <scope>NUCLEOTIDE SEQUENCE [LARGE SCALE GENOMIC DNA]</scope>
    <source>
        <strain evidence="3 4">14IE55</strain>
    </source>
</reference>
<dbReference type="Pfam" id="PF12840">
    <property type="entry name" value="HTH_20"/>
    <property type="match status" value="1"/>
</dbReference>
<comment type="caution">
    <text evidence="3">The sequence shown here is derived from an EMBL/GenBank/DDBJ whole genome shotgun (WGS) entry which is preliminary data.</text>
</comment>
<dbReference type="InterPro" id="IPR001845">
    <property type="entry name" value="HTH_ArsR_DNA-bd_dom"/>
</dbReference>
<dbReference type="InterPro" id="IPR011991">
    <property type="entry name" value="ArsR-like_HTH"/>
</dbReference>
<keyword evidence="4" id="KW-1185">Reference proteome</keyword>
<evidence type="ECO:0000259" key="2">
    <source>
        <dbReference type="PROSITE" id="PS50987"/>
    </source>
</evidence>